<protein>
    <submittedName>
        <fullName evidence="1">DUF4272 domain-containing protein</fullName>
    </submittedName>
</protein>
<dbReference type="InterPro" id="IPR025368">
    <property type="entry name" value="DUF4272"/>
</dbReference>
<proteinExistence type="predicted"/>
<evidence type="ECO:0000313" key="2">
    <source>
        <dbReference type="Proteomes" id="UP001528850"/>
    </source>
</evidence>
<organism evidence="1 2">
    <name type="scientific">Luteibacter sahnii</name>
    <dbReference type="NCBI Taxonomy" id="3021977"/>
    <lineage>
        <taxon>Bacteria</taxon>
        <taxon>Pseudomonadati</taxon>
        <taxon>Pseudomonadota</taxon>
        <taxon>Gammaproteobacteria</taxon>
        <taxon>Lysobacterales</taxon>
        <taxon>Rhodanobacteraceae</taxon>
        <taxon>Luteibacter</taxon>
    </lineage>
</organism>
<evidence type="ECO:0000313" key="1">
    <source>
        <dbReference type="EMBL" id="MDF4024024.1"/>
    </source>
</evidence>
<sequence length="360" mass="39411">MFDRLKSILTKPEPAITADDGPRLNVYATIDPMPARTFPHITLGEGDRSDPELSAHLDGFIGYVLSRGDGQMTHTRYHLMRHLQRVRHQVSLRVPHAALPAFAQWAQSANAVVFHEDGGVRDPWGRVLIDGAGDTDPASVVPHPEDAQQRKHRSEILLASRGITVAASLPPLLGQDEVRWQEAGTVTGRLMALLVVSTFAEGLRENDPVPVEVMQERLPEAFAHLSPKETAFLSAGGENDDLLNAMGWRYESLALLAWAVGVVPSLPFPGTICDVPGVCAAVLDAAASGELASATRRPTGELLDALDLHYRIHWAVRDASLGRRDYPADVIPGVVFERHYALNWLSRFEDAAWDDVDTPT</sequence>
<keyword evidence="2" id="KW-1185">Reference proteome</keyword>
<gene>
    <name evidence="1" type="ORF">P3W24_03420</name>
</gene>
<dbReference type="EMBL" id="JARJJS010000001">
    <property type="protein sequence ID" value="MDF4024024.1"/>
    <property type="molecule type" value="Genomic_DNA"/>
</dbReference>
<dbReference type="Proteomes" id="UP001528850">
    <property type="component" value="Unassembled WGS sequence"/>
</dbReference>
<accession>A0ABT6B7F8</accession>
<name>A0ABT6B7F8_9GAMM</name>
<comment type="caution">
    <text evidence="1">The sequence shown here is derived from an EMBL/GenBank/DDBJ whole genome shotgun (WGS) entry which is preliminary data.</text>
</comment>
<dbReference type="Pfam" id="PF14094">
    <property type="entry name" value="DUF4272"/>
    <property type="match status" value="1"/>
</dbReference>
<reference evidence="1 2" key="1">
    <citation type="journal article" date="2024" name="Curr. Microbiol.">
        <title>Luteibacter sahnii sp. nov., A Novel Yellow-Colored Xanthomonadin Pigment Producing Probiotic Bacterium from Healthy Rice Seed Microbiome.</title>
        <authorList>
            <person name="Jaiswal G."/>
            <person name="Rana R."/>
            <person name="Nayak P.K."/>
            <person name="Chouhan R."/>
            <person name="Gandhi S.G."/>
            <person name="Patel H.K."/>
            <person name="Patil P.B."/>
        </authorList>
    </citation>
    <scope>NUCLEOTIDE SEQUENCE [LARGE SCALE GENOMIC DNA]</scope>
    <source>
        <strain evidence="1 2">PPL201</strain>
    </source>
</reference>